<feature type="signal peptide" evidence="2">
    <location>
        <begin position="1"/>
        <end position="30"/>
    </location>
</feature>
<evidence type="ECO:0008006" key="5">
    <source>
        <dbReference type="Google" id="ProtNLM"/>
    </source>
</evidence>
<dbReference type="EMBL" id="KV878176">
    <property type="protein sequence ID" value="OJI91589.1"/>
    <property type="molecule type" value="Genomic_DNA"/>
</dbReference>
<proteinExistence type="predicted"/>
<evidence type="ECO:0000256" key="1">
    <source>
        <dbReference type="SAM" id="MobiDB-lite"/>
    </source>
</evidence>
<evidence type="ECO:0000256" key="2">
    <source>
        <dbReference type="SAM" id="SignalP"/>
    </source>
</evidence>
<accession>A0A1L9NQR1</accession>
<dbReference type="AlphaFoldDB" id="A0A1L9NQR1"/>
<sequence>MSIALSIFAISYLSTRLLCLLSMHVQSSETLRLPPCSSRACRSQPTVAAPPLHGSSFQTFRPAYLATLCLLDSCLVQRLSTVDQVTLLQWNGYPAPNSFLSPASSQPTRSLLTVDTGGERYPSHTSLAS</sequence>
<feature type="chain" id="PRO_5012657003" description="Secreted protein" evidence="2">
    <location>
        <begin position="31"/>
        <end position="129"/>
    </location>
</feature>
<protein>
    <recommendedName>
        <fullName evidence="5">Secreted protein</fullName>
    </recommendedName>
</protein>
<dbReference type="Proteomes" id="UP000184304">
    <property type="component" value="Unassembled WGS sequence"/>
</dbReference>
<reference evidence="4" key="1">
    <citation type="journal article" date="2017" name="Genome Biol.">
        <title>Comparative genomics reveals high biological diversity and specific adaptations in the industrially and medically important fungal genus Aspergillus.</title>
        <authorList>
            <person name="de Vries R.P."/>
            <person name="Riley R."/>
            <person name="Wiebenga A."/>
            <person name="Aguilar-Osorio G."/>
            <person name="Amillis S."/>
            <person name="Uchima C.A."/>
            <person name="Anderluh G."/>
            <person name="Asadollahi M."/>
            <person name="Askin M."/>
            <person name="Barry K."/>
            <person name="Battaglia E."/>
            <person name="Bayram O."/>
            <person name="Benocci T."/>
            <person name="Braus-Stromeyer S.A."/>
            <person name="Caldana C."/>
            <person name="Canovas D."/>
            <person name="Cerqueira G.C."/>
            <person name="Chen F."/>
            <person name="Chen W."/>
            <person name="Choi C."/>
            <person name="Clum A."/>
            <person name="Dos Santos R.A."/>
            <person name="Damasio A.R."/>
            <person name="Diallinas G."/>
            <person name="Emri T."/>
            <person name="Fekete E."/>
            <person name="Flipphi M."/>
            <person name="Freyberg S."/>
            <person name="Gallo A."/>
            <person name="Gournas C."/>
            <person name="Habgood R."/>
            <person name="Hainaut M."/>
            <person name="Harispe M.L."/>
            <person name="Henrissat B."/>
            <person name="Hilden K.S."/>
            <person name="Hope R."/>
            <person name="Hossain A."/>
            <person name="Karabika E."/>
            <person name="Karaffa L."/>
            <person name="Karanyi Z."/>
            <person name="Krasevec N."/>
            <person name="Kuo A."/>
            <person name="Kusch H."/>
            <person name="LaButti K."/>
            <person name="Lagendijk E.L."/>
            <person name="Lapidus A."/>
            <person name="Levasseur A."/>
            <person name="Lindquist E."/>
            <person name="Lipzen A."/>
            <person name="Logrieco A.F."/>
            <person name="MacCabe A."/>
            <person name="Maekelae M.R."/>
            <person name="Malavazi I."/>
            <person name="Melin P."/>
            <person name="Meyer V."/>
            <person name="Mielnichuk N."/>
            <person name="Miskei M."/>
            <person name="Molnar A.P."/>
            <person name="Mule G."/>
            <person name="Ngan C.Y."/>
            <person name="Orejas M."/>
            <person name="Orosz E."/>
            <person name="Ouedraogo J.P."/>
            <person name="Overkamp K.M."/>
            <person name="Park H.-S."/>
            <person name="Perrone G."/>
            <person name="Piumi F."/>
            <person name="Punt P.J."/>
            <person name="Ram A.F."/>
            <person name="Ramon A."/>
            <person name="Rauscher S."/>
            <person name="Record E."/>
            <person name="Riano-Pachon D.M."/>
            <person name="Robert V."/>
            <person name="Roehrig J."/>
            <person name="Ruller R."/>
            <person name="Salamov A."/>
            <person name="Salih N.S."/>
            <person name="Samson R.A."/>
            <person name="Sandor E."/>
            <person name="Sanguinetti M."/>
            <person name="Schuetze T."/>
            <person name="Sepcic K."/>
            <person name="Shelest E."/>
            <person name="Sherlock G."/>
            <person name="Sophianopoulou V."/>
            <person name="Squina F.M."/>
            <person name="Sun H."/>
            <person name="Susca A."/>
            <person name="Todd R.B."/>
            <person name="Tsang A."/>
            <person name="Unkles S.E."/>
            <person name="van de Wiele N."/>
            <person name="van Rossen-Uffink D."/>
            <person name="Oliveira J.V."/>
            <person name="Vesth T.C."/>
            <person name="Visser J."/>
            <person name="Yu J.-H."/>
            <person name="Zhou M."/>
            <person name="Andersen M.R."/>
            <person name="Archer D.B."/>
            <person name="Baker S.E."/>
            <person name="Benoit I."/>
            <person name="Brakhage A.A."/>
            <person name="Braus G.H."/>
            <person name="Fischer R."/>
            <person name="Frisvad J.C."/>
            <person name="Goldman G.H."/>
            <person name="Houbraken J."/>
            <person name="Oakley B."/>
            <person name="Pocsi I."/>
            <person name="Scazzocchio C."/>
            <person name="Seiboth B."/>
            <person name="vanKuyk P.A."/>
            <person name="Wortman J."/>
            <person name="Dyer P.S."/>
            <person name="Grigoriev I.V."/>
        </authorList>
    </citation>
    <scope>NUCLEOTIDE SEQUENCE [LARGE SCALE GENOMIC DNA]</scope>
    <source>
        <strain evidence="4">CBS 134.48</strain>
    </source>
</reference>
<name>A0A1L9NQR1_ASPTC</name>
<dbReference type="VEuPathDB" id="FungiDB:ASPTUDRAFT_38627"/>
<keyword evidence="4" id="KW-1185">Reference proteome</keyword>
<feature type="region of interest" description="Disordered" evidence="1">
    <location>
        <begin position="101"/>
        <end position="129"/>
    </location>
</feature>
<gene>
    <name evidence="3" type="ORF">ASPTUDRAFT_38627</name>
</gene>
<evidence type="ECO:0000313" key="3">
    <source>
        <dbReference type="EMBL" id="OJI91589.1"/>
    </source>
</evidence>
<evidence type="ECO:0000313" key="4">
    <source>
        <dbReference type="Proteomes" id="UP000184304"/>
    </source>
</evidence>
<organism evidence="3 4">
    <name type="scientific">Aspergillus tubingensis (strain CBS 134.48)</name>
    <dbReference type="NCBI Taxonomy" id="767770"/>
    <lineage>
        <taxon>Eukaryota</taxon>
        <taxon>Fungi</taxon>
        <taxon>Dikarya</taxon>
        <taxon>Ascomycota</taxon>
        <taxon>Pezizomycotina</taxon>
        <taxon>Eurotiomycetes</taxon>
        <taxon>Eurotiomycetidae</taxon>
        <taxon>Eurotiales</taxon>
        <taxon>Aspergillaceae</taxon>
        <taxon>Aspergillus</taxon>
        <taxon>Aspergillus subgen. Circumdati</taxon>
    </lineage>
</organism>
<keyword evidence="2" id="KW-0732">Signal</keyword>
<feature type="compositionally biased region" description="Polar residues" evidence="1">
    <location>
        <begin position="101"/>
        <end position="113"/>
    </location>
</feature>